<evidence type="ECO:0000256" key="1">
    <source>
        <dbReference type="SAM" id="Phobius"/>
    </source>
</evidence>
<dbReference type="EC" id="1.6.2.2" evidence="3"/>
<dbReference type="InterPro" id="IPR008333">
    <property type="entry name" value="Cbr1-like_FAD-bd_dom"/>
</dbReference>
<keyword evidence="3" id="KW-0560">Oxidoreductase</keyword>
<dbReference type="SUPFAM" id="SSF63380">
    <property type="entry name" value="Riboflavin synthase domain-like"/>
    <property type="match status" value="1"/>
</dbReference>
<evidence type="ECO:0000259" key="2">
    <source>
        <dbReference type="Pfam" id="PF00970"/>
    </source>
</evidence>
<sequence length="72" mass="8289">MCLFQAVPLVVGLVVVVGTAVLTKLYFSRKRGPPRTLQDPTVKYPLELIEREEISHDTRRFRFKLPSPDHIL</sequence>
<dbReference type="Pfam" id="PF00970">
    <property type="entry name" value="FAD_binding_6"/>
    <property type="match status" value="1"/>
</dbReference>
<dbReference type="Gene3D" id="2.40.30.10">
    <property type="entry name" value="Translation factors"/>
    <property type="match status" value="1"/>
</dbReference>
<feature type="non-terminal residue" evidence="3">
    <location>
        <position position="72"/>
    </location>
</feature>
<dbReference type="Proteomes" id="UP001381693">
    <property type="component" value="Unassembled WGS sequence"/>
</dbReference>
<name>A0AAN8ZU83_HALRR</name>
<keyword evidence="4" id="KW-1185">Reference proteome</keyword>
<feature type="domain" description="Flavoprotein pyridine nucleotide cytochrome reductase-like FAD-binding" evidence="2">
    <location>
        <begin position="46"/>
        <end position="72"/>
    </location>
</feature>
<dbReference type="AlphaFoldDB" id="A0AAN8ZU83"/>
<gene>
    <name evidence="3" type="primary">CYB5R3</name>
    <name evidence="3" type="ORF">SK128_016242</name>
</gene>
<comment type="caution">
    <text evidence="3">The sequence shown here is derived from an EMBL/GenBank/DDBJ whole genome shotgun (WGS) entry which is preliminary data.</text>
</comment>
<evidence type="ECO:0000313" key="3">
    <source>
        <dbReference type="EMBL" id="KAK7040645.1"/>
    </source>
</evidence>
<dbReference type="InterPro" id="IPR017938">
    <property type="entry name" value="Riboflavin_synthase-like_b-brl"/>
</dbReference>
<dbReference type="GO" id="GO:0090524">
    <property type="term" value="F:cytochrome-b5 reductase activity, acting on NADH"/>
    <property type="evidence" value="ECO:0007669"/>
    <property type="project" value="UniProtKB-EC"/>
</dbReference>
<keyword evidence="1" id="KW-0472">Membrane</keyword>
<dbReference type="EMBL" id="JAXCGZ010021957">
    <property type="protein sequence ID" value="KAK7040645.1"/>
    <property type="molecule type" value="Genomic_DNA"/>
</dbReference>
<reference evidence="3 4" key="1">
    <citation type="submission" date="2023-11" db="EMBL/GenBank/DDBJ databases">
        <title>Halocaridina rubra genome assembly.</title>
        <authorList>
            <person name="Smith C."/>
        </authorList>
    </citation>
    <scope>NUCLEOTIDE SEQUENCE [LARGE SCALE GENOMIC DNA]</scope>
    <source>
        <strain evidence="3">EP-1</strain>
        <tissue evidence="3">Whole</tissue>
    </source>
</reference>
<accession>A0AAN8ZU83</accession>
<protein>
    <submittedName>
        <fullName evidence="3">NADH-cytochrome b5 reductase 3</fullName>
        <ecNumber evidence="3">1.6.2.2</ecNumber>
    </submittedName>
</protein>
<organism evidence="3 4">
    <name type="scientific">Halocaridina rubra</name>
    <name type="common">Hawaiian red shrimp</name>
    <dbReference type="NCBI Taxonomy" id="373956"/>
    <lineage>
        <taxon>Eukaryota</taxon>
        <taxon>Metazoa</taxon>
        <taxon>Ecdysozoa</taxon>
        <taxon>Arthropoda</taxon>
        <taxon>Crustacea</taxon>
        <taxon>Multicrustacea</taxon>
        <taxon>Malacostraca</taxon>
        <taxon>Eumalacostraca</taxon>
        <taxon>Eucarida</taxon>
        <taxon>Decapoda</taxon>
        <taxon>Pleocyemata</taxon>
        <taxon>Caridea</taxon>
        <taxon>Atyoidea</taxon>
        <taxon>Atyidae</taxon>
        <taxon>Halocaridina</taxon>
    </lineage>
</organism>
<keyword evidence="1" id="KW-1133">Transmembrane helix</keyword>
<evidence type="ECO:0000313" key="4">
    <source>
        <dbReference type="Proteomes" id="UP001381693"/>
    </source>
</evidence>
<proteinExistence type="predicted"/>
<keyword evidence="1" id="KW-0812">Transmembrane</keyword>
<feature type="transmembrane region" description="Helical" evidence="1">
    <location>
        <begin position="6"/>
        <end position="27"/>
    </location>
</feature>